<evidence type="ECO:0000256" key="1">
    <source>
        <dbReference type="SAM" id="SignalP"/>
    </source>
</evidence>
<organism evidence="2 3">
    <name type="scientific">Candidatus Yanofskybacteria bacterium CG10_big_fil_rev_8_21_14_0_10_46_23</name>
    <dbReference type="NCBI Taxonomy" id="1975098"/>
    <lineage>
        <taxon>Bacteria</taxon>
        <taxon>Candidatus Yanofskyibacteriota</taxon>
    </lineage>
</organism>
<protein>
    <recommendedName>
        <fullName evidence="4">Transglycosylase SLT domain-containing protein</fullName>
    </recommendedName>
</protein>
<feature type="signal peptide" evidence="1">
    <location>
        <begin position="1"/>
        <end position="22"/>
    </location>
</feature>
<feature type="chain" id="PRO_5013628156" description="Transglycosylase SLT domain-containing protein" evidence="1">
    <location>
        <begin position="23"/>
        <end position="431"/>
    </location>
</feature>
<dbReference type="Proteomes" id="UP000230232">
    <property type="component" value="Unassembled WGS sequence"/>
</dbReference>
<evidence type="ECO:0008006" key="4">
    <source>
        <dbReference type="Google" id="ProtNLM"/>
    </source>
</evidence>
<evidence type="ECO:0000313" key="3">
    <source>
        <dbReference type="Proteomes" id="UP000230232"/>
    </source>
</evidence>
<gene>
    <name evidence="2" type="ORF">COV31_01160</name>
</gene>
<dbReference type="AlphaFoldDB" id="A0A2H0R561"/>
<proteinExistence type="predicted"/>
<reference evidence="2 3" key="1">
    <citation type="submission" date="2017-09" db="EMBL/GenBank/DDBJ databases">
        <title>Depth-based differentiation of microbial function through sediment-hosted aquifers and enrichment of novel symbionts in the deep terrestrial subsurface.</title>
        <authorList>
            <person name="Probst A.J."/>
            <person name="Ladd B."/>
            <person name="Jarett J.K."/>
            <person name="Geller-Mcgrath D.E."/>
            <person name="Sieber C.M."/>
            <person name="Emerson J.B."/>
            <person name="Anantharaman K."/>
            <person name="Thomas B.C."/>
            <person name="Malmstrom R."/>
            <person name="Stieglmeier M."/>
            <person name="Klingl A."/>
            <person name="Woyke T."/>
            <person name="Ryan C.M."/>
            <person name="Banfield J.F."/>
        </authorList>
    </citation>
    <scope>NUCLEOTIDE SEQUENCE [LARGE SCALE GENOMIC DNA]</scope>
    <source>
        <strain evidence="2">CG10_big_fil_rev_8_21_14_0_10_46_23</strain>
    </source>
</reference>
<sequence>MKHKIKIIILALLLPVALVAFGSTTNREVFVTNVNDSIASQAGGFFGTSASITENLSEQIKTAVDLLKNSEPLDIVYANTSQIRASQIQEEPLRQQIALAILEVPTGKIFEERYWLDRAEIIEANELRKKYQNDPNLPEFLPANPDNRLTVTNNWWNSFNSDLKISNPDKPNRNYIVLANKYIWENENIVFESDITHAGRFSDIIYVPYSASIHTPEIVALGREALDTHVKKAFQYLSERQVQSLAFPGKPVAETLTPEFIKTIITIEHTDPLLFFSASETGRSQLAQRVLIRLGTNGPDAFRFTVSKTGAAGIAQIQPTTYDAIVQTYPQAELEEDTDSGRANLLNSIIASILVFDDHLATVFRGMDATERQLFDQKVVENTEFIELVRAAIYNGGPSKIDRPTATIKTSNNETFGFIQKYQAIKALDLL</sequence>
<evidence type="ECO:0000313" key="2">
    <source>
        <dbReference type="EMBL" id="PIR41466.1"/>
    </source>
</evidence>
<name>A0A2H0R561_9BACT</name>
<accession>A0A2H0R561</accession>
<comment type="caution">
    <text evidence="2">The sequence shown here is derived from an EMBL/GenBank/DDBJ whole genome shotgun (WGS) entry which is preliminary data.</text>
</comment>
<dbReference type="EMBL" id="PCXO01000005">
    <property type="protein sequence ID" value="PIR41466.1"/>
    <property type="molecule type" value="Genomic_DNA"/>
</dbReference>
<keyword evidence="1" id="KW-0732">Signal</keyword>